<evidence type="ECO:0000313" key="4">
    <source>
        <dbReference type="Proteomes" id="UP000651156"/>
    </source>
</evidence>
<keyword evidence="3" id="KW-0645">Protease</keyword>
<dbReference type="GO" id="GO:0008237">
    <property type="term" value="F:metallopeptidase activity"/>
    <property type="evidence" value="ECO:0007669"/>
    <property type="project" value="UniProtKB-KW"/>
</dbReference>
<name>A0ABR9UXB3_9CHRO</name>
<feature type="transmembrane region" description="Helical" evidence="1">
    <location>
        <begin position="12"/>
        <end position="35"/>
    </location>
</feature>
<keyword evidence="3" id="KW-0482">Metalloprotease</keyword>
<feature type="transmembrane region" description="Helical" evidence="1">
    <location>
        <begin position="156"/>
        <end position="174"/>
    </location>
</feature>
<keyword evidence="4" id="KW-1185">Reference proteome</keyword>
<sequence length="275" mass="30325">MVIVYLALGGKWIFPGSLIITLLYMFVPMFVTVVIHRLYREPWTKLGISWQLNWWFLVAWLLPPISAIAALGISLLFPDVEYTAEMPKLFEQLKSLVPPAELKQIQNEVAAAPMTFIVVGILQGLMAGLSVNAIAAFGEELGWRGFLQKELNGIGFWKASVLIGIIWGIWHAPIILQGHNYPQHPVIGVFMMTLFTVLLSPIYSYIRIKAKSVVAAAILHGTMNGTAGLSTLVIQGGNDLTVGLTGLAGFITLVVIIIGLVVYDYFKAQEPILHR</sequence>
<protein>
    <submittedName>
        <fullName evidence="3">CPBP family intramembrane metalloprotease</fullName>
    </submittedName>
</protein>
<feature type="transmembrane region" description="Helical" evidence="1">
    <location>
        <begin position="240"/>
        <end position="266"/>
    </location>
</feature>
<feature type="transmembrane region" description="Helical" evidence="1">
    <location>
        <begin position="111"/>
        <end position="135"/>
    </location>
</feature>
<keyword evidence="1" id="KW-0812">Transmembrane</keyword>
<feature type="transmembrane region" description="Helical" evidence="1">
    <location>
        <begin position="55"/>
        <end position="77"/>
    </location>
</feature>
<dbReference type="EMBL" id="JADEWN010000071">
    <property type="protein sequence ID" value="MBE9192947.1"/>
    <property type="molecule type" value="Genomic_DNA"/>
</dbReference>
<dbReference type="Proteomes" id="UP000651156">
    <property type="component" value="Unassembled WGS sequence"/>
</dbReference>
<dbReference type="InterPro" id="IPR042150">
    <property type="entry name" value="MmRce1-like"/>
</dbReference>
<proteinExistence type="predicted"/>
<keyword evidence="3" id="KW-0378">Hydrolase</keyword>
<dbReference type="Pfam" id="PF02517">
    <property type="entry name" value="Rce1-like"/>
    <property type="match status" value="1"/>
</dbReference>
<dbReference type="RefSeq" id="WP_193934349.1">
    <property type="nucleotide sequence ID" value="NZ_CAWPMZ010000114.1"/>
</dbReference>
<gene>
    <name evidence="3" type="ORF">IQ230_21855</name>
</gene>
<reference evidence="3 4" key="1">
    <citation type="submission" date="2020-10" db="EMBL/GenBank/DDBJ databases">
        <authorList>
            <person name="Castelo-Branco R."/>
            <person name="Eusebio N."/>
            <person name="Adriana R."/>
            <person name="Vieira A."/>
            <person name="Brugerolle De Fraissinette N."/>
            <person name="Rezende De Castro R."/>
            <person name="Schneider M.P."/>
            <person name="Vasconcelos V."/>
            <person name="Leao P.N."/>
        </authorList>
    </citation>
    <scope>NUCLEOTIDE SEQUENCE [LARGE SCALE GENOMIC DNA]</scope>
    <source>
        <strain evidence="3 4">LEGE 06123</strain>
    </source>
</reference>
<feature type="domain" description="CAAX prenyl protease 2/Lysostaphin resistance protein A-like" evidence="2">
    <location>
        <begin position="125"/>
        <end position="225"/>
    </location>
</feature>
<dbReference type="PANTHER" id="PTHR35797:SF1">
    <property type="entry name" value="PROTEASE"/>
    <property type="match status" value="1"/>
</dbReference>
<dbReference type="PANTHER" id="PTHR35797">
    <property type="entry name" value="PROTEASE-RELATED"/>
    <property type="match status" value="1"/>
</dbReference>
<organism evidence="3 4">
    <name type="scientific">Gloeocapsopsis crepidinum LEGE 06123</name>
    <dbReference type="NCBI Taxonomy" id="588587"/>
    <lineage>
        <taxon>Bacteria</taxon>
        <taxon>Bacillati</taxon>
        <taxon>Cyanobacteriota</taxon>
        <taxon>Cyanophyceae</taxon>
        <taxon>Oscillatoriophycideae</taxon>
        <taxon>Chroococcales</taxon>
        <taxon>Chroococcaceae</taxon>
        <taxon>Gloeocapsopsis</taxon>
    </lineage>
</organism>
<evidence type="ECO:0000313" key="3">
    <source>
        <dbReference type="EMBL" id="MBE9192947.1"/>
    </source>
</evidence>
<keyword evidence="1" id="KW-1133">Transmembrane helix</keyword>
<comment type="caution">
    <text evidence="3">The sequence shown here is derived from an EMBL/GenBank/DDBJ whole genome shotgun (WGS) entry which is preliminary data.</text>
</comment>
<accession>A0ABR9UXB3</accession>
<evidence type="ECO:0000256" key="1">
    <source>
        <dbReference type="SAM" id="Phobius"/>
    </source>
</evidence>
<feature type="transmembrane region" description="Helical" evidence="1">
    <location>
        <begin position="213"/>
        <end position="234"/>
    </location>
</feature>
<feature type="transmembrane region" description="Helical" evidence="1">
    <location>
        <begin position="186"/>
        <end position="206"/>
    </location>
</feature>
<dbReference type="InterPro" id="IPR003675">
    <property type="entry name" value="Rce1/LyrA-like_dom"/>
</dbReference>
<evidence type="ECO:0000259" key="2">
    <source>
        <dbReference type="Pfam" id="PF02517"/>
    </source>
</evidence>
<keyword evidence="1" id="KW-0472">Membrane</keyword>